<evidence type="ECO:0000256" key="1">
    <source>
        <dbReference type="ARBA" id="ARBA00022729"/>
    </source>
</evidence>
<dbReference type="PANTHER" id="PTHR17357">
    <property type="entry name" value="GM2 GANGLIOSIDE ACTIVATOR PROTEIN"/>
    <property type="match status" value="1"/>
</dbReference>
<dbReference type="Gene3D" id="2.70.220.10">
    <property type="entry name" value="Ganglioside GM2 activator"/>
    <property type="match status" value="1"/>
</dbReference>
<keyword evidence="4" id="KW-1185">Reference proteome</keyword>
<accession>A0AAE1DML5</accession>
<dbReference type="SUPFAM" id="SSF63707">
    <property type="entry name" value="Ganglioside M2 (gm2) activator"/>
    <property type="match status" value="1"/>
</dbReference>
<organism evidence="3 4">
    <name type="scientific">Elysia crispata</name>
    <name type="common">lettuce slug</name>
    <dbReference type="NCBI Taxonomy" id="231223"/>
    <lineage>
        <taxon>Eukaryota</taxon>
        <taxon>Metazoa</taxon>
        <taxon>Spiralia</taxon>
        <taxon>Lophotrochozoa</taxon>
        <taxon>Mollusca</taxon>
        <taxon>Gastropoda</taxon>
        <taxon>Heterobranchia</taxon>
        <taxon>Euthyneura</taxon>
        <taxon>Panpulmonata</taxon>
        <taxon>Sacoglossa</taxon>
        <taxon>Placobranchoidea</taxon>
        <taxon>Plakobranchidae</taxon>
        <taxon>Elysia</taxon>
    </lineage>
</organism>
<dbReference type="InterPro" id="IPR003172">
    <property type="entry name" value="ML_dom"/>
</dbReference>
<proteinExistence type="predicted"/>
<dbReference type="GO" id="GO:0005319">
    <property type="term" value="F:lipid transporter activity"/>
    <property type="evidence" value="ECO:0007669"/>
    <property type="project" value="TreeGrafter"/>
</dbReference>
<reference evidence="3" key="1">
    <citation type="journal article" date="2023" name="G3 (Bethesda)">
        <title>A reference genome for the long-term kleptoplast-retaining sea slug Elysia crispata morphotype clarki.</title>
        <authorList>
            <person name="Eastman K.E."/>
            <person name="Pendleton A.L."/>
            <person name="Shaikh M.A."/>
            <person name="Suttiyut T."/>
            <person name="Ogas R."/>
            <person name="Tomko P."/>
            <person name="Gavelis G."/>
            <person name="Widhalm J.R."/>
            <person name="Wisecaver J.H."/>
        </authorList>
    </citation>
    <scope>NUCLEOTIDE SEQUENCE</scope>
    <source>
        <strain evidence="3">ECLA1</strain>
    </source>
</reference>
<dbReference type="EMBL" id="JAWDGP010003368">
    <property type="protein sequence ID" value="KAK3774973.1"/>
    <property type="molecule type" value="Genomic_DNA"/>
</dbReference>
<dbReference type="PANTHER" id="PTHR17357:SF0">
    <property type="entry name" value="GANGLIOSIDE GM2 ACTIVATOR"/>
    <property type="match status" value="1"/>
</dbReference>
<keyword evidence="1" id="KW-0732">Signal</keyword>
<dbReference type="Proteomes" id="UP001283361">
    <property type="component" value="Unassembled WGS sequence"/>
</dbReference>
<evidence type="ECO:0000259" key="2">
    <source>
        <dbReference type="SMART" id="SM00737"/>
    </source>
</evidence>
<name>A0AAE1DML5_9GAST</name>
<evidence type="ECO:0000313" key="4">
    <source>
        <dbReference type="Proteomes" id="UP001283361"/>
    </source>
</evidence>
<sequence>MEATHDFIIKLIANSSKMTYAALFCFSVILLVGQASGLTPADTITAVNRYIALAKSKIAPANLYKFTNCGGPSDMATFKSFSVSPDPISPPCKLNISFEFDVHQPVEGSLDLNLTIGVKVLGTWYELPCVASFLGSCNYNDICPYLDYTFERCPLSFIEHGIPCKCPLNVGNYQLPPTSVFLPEGFNSGEYLVKLVLSHKQRPVACGQVEFSFA</sequence>
<dbReference type="InterPro" id="IPR028996">
    <property type="entry name" value="GM2-AP"/>
</dbReference>
<dbReference type="SMART" id="SM00737">
    <property type="entry name" value="ML"/>
    <property type="match status" value="1"/>
</dbReference>
<feature type="domain" description="MD-2-related lipid-recognition" evidence="2">
    <location>
        <begin position="66"/>
        <end position="211"/>
    </location>
</feature>
<evidence type="ECO:0000313" key="3">
    <source>
        <dbReference type="EMBL" id="KAK3774973.1"/>
    </source>
</evidence>
<dbReference type="AlphaFoldDB" id="A0AAE1DML5"/>
<comment type="caution">
    <text evidence="3">The sequence shown here is derived from an EMBL/GenBank/DDBJ whole genome shotgun (WGS) entry which is preliminary data.</text>
</comment>
<dbReference type="Pfam" id="PF02221">
    <property type="entry name" value="E1_DerP2_DerF2"/>
    <property type="match status" value="1"/>
</dbReference>
<dbReference type="GO" id="GO:0006689">
    <property type="term" value="P:ganglioside catabolic process"/>
    <property type="evidence" value="ECO:0007669"/>
    <property type="project" value="InterPro"/>
</dbReference>
<dbReference type="GO" id="GO:0008047">
    <property type="term" value="F:enzyme activator activity"/>
    <property type="evidence" value="ECO:0007669"/>
    <property type="project" value="InterPro"/>
</dbReference>
<dbReference type="GO" id="GO:0009898">
    <property type="term" value="C:cytoplasmic side of plasma membrane"/>
    <property type="evidence" value="ECO:0007669"/>
    <property type="project" value="TreeGrafter"/>
</dbReference>
<protein>
    <recommendedName>
        <fullName evidence="2">MD-2-related lipid-recognition domain-containing protein</fullName>
    </recommendedName>
</protein>
<dbReference type="InterPro" id="IPR036846">
    <property type="entry name" value="GM2-AP_sf"/>
</dbReference>
<gene>
    <name evidence="3" type="ORF">RRG08_009327</name>
</gene>